<feature type="domain" description="Response regulatory" evidence="7">
    <location>
        <begin position="3"/>
        <end position="121"/>
    </location>
</feature>
<dbReference type="SUPFAM" id="SSF46894">
    <property type="entry name" value="C-terminal effector domain of the bipartite response regulators"/>
    <property type="match status" value="1"/>
</dbReference>
<evidence type="ECO:0000259" key="7">
    <source>
        <dbReference type="PROSITE" id="PS50110"/>
    </source>
</evidence>
<gene>
    <name evidence="8" type="ORF">ACFQDH_12490</name>
</gene>
<evidence type="ECO:0000256" key="4">
    <source>
        <dbReference type="ARBA" id="ARBA00023163"/>
    </source>
</evidence>
<keyword evidence="2" id="KW-0805">Transcription regulation</keyword>
<accession>A0ABW2AGV0</accession>
<dbReference type="InterPro" id="IPR001789">
    <property type="entry name" value="Sig_transdc_resp-reg_receiver"/>
</dbReference>
<dbReference type="InterPro" id="IPR039420">
    <property type="entry name" value="WalR-like"/>
</dbReference>
<dbReference type="InterPro" id="IPR011006">
    <property type="entry name" value="CheY-like_superfamily"/>
</dbReference>
<reference evidence="9" key="1">
    <citation type="journal article" date="2019" name="Int. J. Syst. Evol. Microbiol.">
        <title>The Global Catalogue of Microorganisms (GCM) 10K type strain sequencing project: providing services to taxonomists for standard genome sequencing and annotation.</title>
        <authorList>
            <consortium name="The Broad Institute Genomics Platform"/>
            <consortium name="The Broad Institute Genome Sequencing Center for Infectious Disease"/>
            <person name="Wu L."/>
            <person name="Ma J."/>
        </authorList>
    </citation>
    <scope>NUCLEOTIDE SEQUENCE [LARGE SCALE GENOMIC DNA]</scope>
    <source>
        <strain evidence="9">CCUG 58127</strain>
    </source>
</reference>
<dbReference type="CDD" id="cd17535">
    <property type="entry name" value="REC_NarL-like"/>
    <property type="match status" value="1"/>
</dbReference>
<dbReference type="Pfam" id="PF00072">
    <property type="entry name" value="Response_reg"/>
    <property type="match status" value="1"/>
</dbReference>
<dbReference type="Pfam" id="PF00196">
    <property type="entry name" value="GerE"/>
    <property type="match status" value="1"/>
</dbReference>
<dbReference type="EMBL" id="JBHSWH010000001">
    <property type="protein sequence ID" value="MFC6706056.1"/>
    <property type="molecule type" value="Genomic_DNA"/>
</dbReference>
<evidence type="ECO:0000256" key="5">
    <source>
        <dbReference type="PROSITE-ProRule" id="PRU00169"/>
    </source>
</evidence>
<dbReference type="CDD" id="cd06170">
    <property type="entry name" value="LuxR_C_like"/>
    <property type="match status" value="1"/>
</dbReference>
<dbReference type="PROSITE" id="PS50110">
    <property type="entry name" value="RESPONSE_REGULATORY"/>
    <property type="match status" value="1"/>
</dbReference>
<dbReference type="InterPro" id="IPR058245">
    <property type="entry name" value="NreC/VraR/RcsB-like_REC"/>
</dbReference>
<dbReference type="PRINTS" id="PR00038">
    <property type="entry name" value="HTHLUXR"/>
</dbReference>
<feature type="domain" description="HTH luxR-type" evidence="6">
    <location>
        <begin position="163"/>
        <end position="228"/>
    </location>
</feature>
<keyword evidence="9" id="KW-1185">Reference proteome</keyword>
<protein>
    <submittedName>
        <fullName evidence="8">Response regulator</fullName>
    </submittedName>
</protein>
<evidence type="ECO:0000313" key="9">
    <source>
        <dbReference type="Proteomes" id="UP001596298"/>
    </source>
</evidence>
<dbReference type="PROSITE" id="PS00622">
    <property type="entry name" value="HTH_LUXR_1"/>
    <property type="match status" value="1"/>
</dbReference>
<dbReference type="PANTHER" id="PTHR43214:SF24">
    <property type="entry name" value="TRANSCRIPTIONAL REGULATORY PROTEIN NARL-RELATED"/>
    <property type="match status" value="1"/>
</dbReference>
<dbReference type="InterPro" id="IPR016032">
    <property type="entry name" value="Sig_transdc_resp-reg_C-effctor"/>
</dbReference>
<dbReference type="SMART" id="SM00421">
    <property type="entry name" value="HTH_LUXR"/>
    <property type="match status" value="1"/>
</dbReference>
<feature type="modified residue" description="4-aspartylphosphate" evidence="5">
    <location>
        <position position="54"/>
    </location>
</feature>
<organism evidence="8 9">
    <name type="scientific">Flexivirga alba</name>
    <dbReference type="NCBI Taxonomy" id="702742"/>
    <lineage>
        <taxon>Bacteria</taxon>
        <taxon>Bacillati</taxon>
        <taxon>Actinomycetota</taxon>
        <taxon>Actinomycetes</taxon>
        <taxon>Micrococcales</taxon>
        <taxon>Dermacoccaceae</taxon>
        <taxon>Flexivirga</taxon>
    </lineage>
</organism>
<dbReference type="Gene3D" id="3.40.50.2300">
    <property type="match status" value="1"/>
</dbReference>
<dbReference type="InterPro" id="IPR000792">
    <property type="entry name" value="Tscrpt_reg_LuxR_C"/>
</dbReference>
<dbReference type="RefSeq" id="WP_382401745.1">
    <property type="nucleotide sequence ID" value="NZ_JBHSWH010000001.1"/>
</dbReference>
<dbReference type="SUPFAM" id="SSF52172">
    <property type="entry name" value="CheY-like"/>
    <property type="match status" value="1"/>
</dbReference>
<evidence type="ECO:0000259" key="6">
    <source>
        <dbReference type="PROSITE" id="PS50043"/>
    </source>
</evidence>
<evidence type="ECO:0000313" key="8">
    <source>
        <dbReference type="EMBL" id="MFC6706056.1"/>
    </source>
</evidence>
<proteinExistence type="predicted"/>
<keyword evidence="1 5" id="KW-0597">Phosphoprotein</keyword>
<evidence type="ECO:0000256" key="1">
    <source>
        <dbReference type="ARBA" id="ARBA00022553"/>
    </source>
</evidence>
<name>A0ABW2AGV0_9MICO</name>
<sequence length="238" mass="25704">MIRVVVADDQALVRRGFATLIGLEDDIDVVAEVTTGREAVAAARELLPDVLLMDIRMPDMDGLEATRQITDDPALSAVHVVMLTTFDLDEYVFQALRFGASGFLVKHTEPDELIRAVRVVADGDALLSPTVTRRLIARFATSDPGADTGLGLGLGLGRSEQPTSPLADLLTEREREVVGLVGQGLSNDEIAGQWFVSQATVRTHVSRAMTKVHARDRAQLVVIAYQHGLAEPPTLDAD</sequence>
<comment type="caution">
    <text evidence="8">The sequence shown here is derived from an EMBL/GenBank/DDBJ whole genome shotgun (WGS) entry which is preliminary data.</text>
</comment>
<dbReference type="Proteomes" id="UP001596298">
    <property type="component" value="Unassembled WGS sequence"/>
</dbReference>
<dbReference type="PROSITE" id="PS50043">
    <property type="entry name" value="HTH_LUXR_2"/>
    <property type="match status" value="1"/>
</dbReference>
<keyword evidence="3" id="KW-0238">DNA-binding</keyword>
<dbReference type="SMART" id="SM00448">
    <property type="entry name" value="REC"/>
    <property type="match status" value="1"/>
</dbReference>
<dbReference type="PANTHER" id="PTHR43214">
    <property type="entry name" value="TWO-COMPONENT RESPONSE REGULATOR"/>
    <property type="match status" value="1"/>
</dbReference>
<keyword evidence="4" id="KW-0804">Transcription</keyword>
<evidence type="ECO:0000256" key="3">
    <source>
        <dbReference type="ARBA" id="ARBA00023125"/>
    </source>
</evidence>
<evidence type="ECO:0000256" key="2">
    <source>
        <dbReference type="ARBA" id="ARBA00023015"/>
    </source>
</evidence>